<evidence type="ECO:0000313" key="2">
    <source>
        <dbReference type="EMBL" id="KAK3281280.1"/>
    </source>
</evidence>
<evidence type="ECO:0000256" key="1">
    <source>
        <dbReference type="SAM" id="SignalP"/>
    </source>
</evidence>
<feature type="chain" id="PRO_5041985652" evidence="1">
    <location>
        <begin position="22"/>
        <end position="91"/>
    </location>
</feature>
<evidence type="ECO:0000313" key="3">
    <source>
        <dbReference type="Proteomes" id="UP001190700"/>
    </source>
</evidence>
<dbReference type="EMBL" id="LGRX02003903">
    <property type="protein sequence ID" value="KAK3281280.1"/>
    <property type="molecule type" value="Genomic_DNA"/>
</dbReference>
<dbReference type="Proteomes" id="UP001190700">
    <property type="component" value="Unassembled WGS sequence"/>
</dbReference>
<reference evidence="2 3" key="1">
    <citation type="journal article" date="2015" name="Genome Biol. Evol.">
        <title>Comparative Genomics of a Bacterivorous Green Alga Reveals Evolutionary Causalities and Consequences of Phago-Mixotrophic Mode of Nutrition.</title>
        <authorList>
            <person name="Burns J.A."/>
            <person name="Paasch A."/>
            <person name="Narechania A."/>
            <person name="Kim E."/>
        </authorList>
    </citation>
    <scope>NUCLEOTIDE SEQUENCE [LARGE SCALE GENOMIC DNA]</scope>
    <source>
        <strain evidence="2 3">PLY_AMNH</strain>
    </source>
</reference>
<feature type="signal peptide" evidence="1">
    <location>
        <begin position="1"/>
        <end position="21"/>
    </location>
</feature>
<name>A0AAE0GNM3_9CHLO</name>
<accession>A0AAE0GNM3</accession>
<organism evidence="2 3">
    <name type="scientific">Cymbomonas tetramitiformis</name>
    <dbReference type="NCBI Taxonomy" id="36881"/>
    <lineage>
        <taxon>Eukaryota</taxon>
        <taxon>Viridiplantae</taxon>
        <taxon>Chlorophyta</taxon>
        <taxon>Pyramimonadophyceae</taxon>
        <taxon>Pyramimonadales</taxon>
        <taxon>Pyramimonadaceae</taxon>
        <taxon>Cymbomonas</taxon>
    </lineage>
</organism>
<gene>
    <name evidence="2" type="ORF">CYMTET_10920</name>
</gene>
<comment type="caution">
    <text evidence="2">The sequence shown here is derived from an EMBL/GenBank/DDBJ whole genome shotgun (WGS) entry which is preliminary data.</text>
</comment>
<dbReference type="AlphaFoldDB" id="A0AAE0GNM3"/>
<proteinExistence type="predicted"/>
<keyword evidence="3" id="KW-1185">Reference proteome</keyword>
<keyword evidence="1" id="KW-0732">Signal</keyword>
<protein>
    <submittedName>
        <fullName evidence="2">Uncharacterized protein</fullName>
    </submittedName>
</protein>
<sequence>MLDWYAVIVCTLCFGIAGVAAGFGGIGMHNDDYNPVTEDPVMCIGAACINSGVDRLSPETRQLVLQLFAAAGGDGVAAAAPGGDGTSSMAV</sequence>